<dbReference type="AlphaFoldDB" id="A0A1L0AK60"/>
<dbReference type="PROSITE" id="PS51387">
    <property type="entry name" value="FAD_PCMH"/>
    <property type="match status" value="1"/>
</dbReference>
<evidence type="ECO:0000313" key="10">
    <source>
        <dbReference type="Proteomes" id="UP000183794"/>
    </source>
</evidence>
<dbReference type="InterPro" id="IPR016167">
    <property type="entry name" value="FAD-bd_PCMH_sub1"/>
</dbReference>
<comment type="cofactor">
    <cofactor evidence="1">
        <name>FAD</name>
        <dbReference type="ChEBI" id="CHEBI:57692"/>
    </cofactor>
</comment>
<keyword evidence="3" id="KW-0285">Flavoprotein</keyword>
<feature type="domain" description="FAD-binding PCMH-type" evidence="8">
    <location>
        <begin position="38"/>
        <end position="266"/>
    </location>
</feature>
<keyword evidence="4" id="KW-0274">FAD</keyword>
<reference evidence="9 10" key="1">
    <citation type="submission" date="2016-11" db="EMBL/GenBank/DDBJ databases">
        <authorList>
            <person name="Jaros S."/>
            <person name="Januszkiewicz K."/>
            <person name="Wedrychowicz H."/>
        </authorList>
    </citation>
    <scope>NUCLEOTIDE SEQUENCE [LARGE SCALE GENOMIC DNA]</scope>
    <source>
        <strain evidence="9">NVI 5450</strain>
    </source>
</reference>
<sequence>MSDPYHKLINKLRQSIDIKRIITDPTLTLAYGTDASFYRLIPKLILQLASLDEVILVIKTCYDMAIPVTFRAAGTSLSGQALSDSVLIMLTSDWREHKVLNNGEQIWLQPGIIGAEANKILAPYQRKIGPDPASINTCKIGGIAANNSSGMCCGTAQNSYQTLAGMTVVLADGTVLNTLDSYSVARFKISHKEMLNDLTNLAQACKDNTALADKIRHKYRLKNTTGYSLNSLTDYSDPIDVLQHLFIGSEGTLGFIADVTYNTVIDHSFKATGLYLFADIEQTCLAVSALANTSIAAVELMDNRALNSVADKPGMPGFITRLAAEHNTEAAALLVEIHAENETSLNQQIAEISTLINQFNPTEAVD</sequence>
<evidence type="ECO:0000256" key="5">
    <source>
        <dbReference type="ARBA" id="ARBA00022946"/>
    </source>
</evidence>
<dbReference type="InterPro" id="IPR016169">
    <property type="entry name" value="FAD-bd_PCMH_sub2"/>
</dbReference>
<dbReference type="SUPFAM" id="SSF56176">
    <property type="entry name" value="FAD-binding/transporter-associated domain-like"/>
    <property type="match status" value="1"/>
</dbReference>
<dbReference type="GO" id="GO:0004458">
    <property type="term" value="F:D-lactate dehydrogenase (cytochrome) activity"/>
    <property type="evidence" value="ECO:0007669"/>
    <property type="project" value="UniProtKB-EC"/>
</dbReference>
<dbReference type="EC" id="1.1.2.4" evidence="7"/>
<evidence type="ECO:0000256" key="7">
    <source>
        <dbReference type="ARBA" id="ARBA00038897"/>
    </source>
</evidence>
<dbReference type="PANTHER" id="PTHR11748:SF111">
    <property type="entry name" value="D-LACTATE DEHYDROGENASE, MITOCHONDRIAL-RELATED"/>
    <property type="match status" value="1"/>
</dbReference>
<dbReference type="PANTHER" id="PTHR11748">
    <property type="entry name" value="D-LACTATE DEHYDROGENASE"/>
    <property type="match status" value="1"/>
</dbReference>
<dbReference type="InterPro" id="IPR004113">
    <property type="entry name" value="FAD-bd_oxidored_4_C"/>
</dbReference>
<dbReference type="Pfam" id="PF02913">
    <property type="entry name" value="FAD-oxidase_C"/>
    <property type="match status" value="1"/>
</dbReference>
<keyword evidence="6" id="KW-0560">Oxidoreductase</keyword>
<dbReference type="GO" id="GO:1903457">
    <property type="term" value="P:lactate catabolic process"/>
    <property type="evidence" value="ECO:0007669"/>
    <property type="project" value="TreeGrafter"/>
</dbReference>
<name>A0A1L0AK60_9GAMM</name>
<dbReference type="InterPro" id="IPR016164">
    <property type="entry name" value="FAD-linked_Oxase-like_C"/>
</dbReference>
<keyword evidence="5" id="KW-0809">Transit peptide</keyword>
<organism evidence="9 10">
    <name type="scientific">Moritella viscosa</name>
    <dbReference type="NCBI Taxonomy" id="80854"/>
    <lineage>
        <taxon>Bacteria</taxon>
        <taxon>Pseudomonadati</taxon>
        <taxon>Pseudomonadota</taxon>
        <taxon>Gammaproteobacteria</taxon>
        <taxon>Alteromonadales</taxon>
        <taxon>Moritellaceae</taxon>
        <taxon>Moritella</taxon>
    </lineage>
</organism>
<evidence type="ECO:0000313" key="9">
    <source>
        <dbReference type="EMBL" id="SGZ16805.1"/>
    </source>
</evidence>
<dbReference type="InterPro" id="IPR016166">
    <property type="entry name" value="FAD-bd_PCMH"/>
</dbReference>
<dbReference type="GO" id="GO:0071949">
    <property type="term" value="F:FAD binding"/>
    <property type="evidence" value="ECO:0007669"/>
    <property type="project" value="InterPro"/>
</dbReference>
<dbReference type="InterPro" id="IPR006094">
    <property type="entry name" value="Oxid_FAD_bind_N"/>
</dbReference>
<dbReference type="GO" id="GO:0008720">
    <property type="term" value="F:D-lactate dehydrogenase (NAD+) activity"/>
    <property type="evidence" value="ECO:0007669"/>
    <property type="project" value="TreeGrafter"/>
</dbReference>
<dbReference type="EMBL" id="FPLD01000131">
    <property type="protein sequence ID" value="SGZ16805.1"/>
    <property type="molecule type" value="Genomic_DNA"/>
</dbReference>
<evidence type="ECO:0000256" key="1">
    <source>
        <dbReference type="ARBA" id="ARBA00001974"/>
    </source>
</evidence>
<evidence type="ECO:0000256" key="3">
    <source>
        <dbReference type="ARBA" id="ARBA00022630"/>
    </source>
</evidence>
<comment type="similarity">
    <text evidence="2">Belongs to the FAD-binding oxidoreductase/transferase type 4 family.</text>
</comment>
<gene>
    <name evidence="9" type="ORF">NVI5450_4401</name>
</gene>
<dbReference type="SUPFAM" id="SSF55103">
    <property type="entry name" value="FAD-linked oxidases, C-terminal domain"/>
    <property type="match status" value="1"/>
</dbReference>
<evidence type="ECO:0000256" key="2">
    <source>
        <dbReference type="ARBA" id="ARBA00008000"/>
    </source>
</evidence>
<dbReference type="Gene3D" id="3.30.43.10">
    <property type="entry name" value="Uridine Diphospho-n-acetylenolpyruvylglucosamine Reductase, domain 2"/>
    <property type="match status" value="1"/>
</dbReference>
<dbReference type="Pfam" id="PF01565">
    <property type="entry name" value="FAD_binding_4"/>
    <property type="match status" value="1"/>
</dbReference>
<accession>A0A1L0AK60</accession>
<evidence type="ECO:0000256" key="6">
    <source>
        <dbReference type="ARBA" id="ARBA00023002"/>
    </source>
</evidence>
<dbReference type="Proteomes" id="UP000183794">
    <property type="component" value="Unassembled WGS sequence"/>
</dbReference>
<evidence type="ECO:0000259" key="8">
    <source>
        <dbReference type="PROSITE" id="PS51387"/>
    </source>
</evidence>
<proteinExistence type="inferred from homology"/>
<dbReference type="Gene3D" id="3.30.465.10">
    <property type="match status" value="1"/>
</dbReference>
<protein>
    <recommendedName>
        <fullName evidence="7">D-lactate dehydrogenase (cytochrome)</fullName>
        <ecNumber evidence="7">1.1.2.4</ecNumber>
    </recommendedName>
</protein>
<dbReference type="InterPro" id="IPR036318">
    <property type="entry name" value="FAD-bd_PCMH-like_sf"/>
</dbReference>
<evidence type="ECO:0000256" key="4">
    <source>
        <dbReference type="ARBA" id="ARBA00022827"/>
    </source>
</evidence>